<feature type="domain" description="4Fe-4S ferredoxin-type" evidence="4">
    <location>
        <begin position="326"/>
        <end position="355"/>
    </location>
</feature>
<comment type="caution">
    <text evidence="5">The sequence shown here is derived from an EMBL/GenBank/DDBJ whole genome shotgun (WGS) entry which is preliminary data.</text>
</comment>
<dbReference type="GO" id="GO:0051536">
    <property type="term" value="F:iron-sulfur cluster binding"/>
    <property type="evidence" value="ECO:0007669"/>
    <property type="project" value="UniProtKB-KW"/>
</dbReference>
<dbReference type="InterPro" id="IPR023210">
    <property type="entry name" value="NADP_OxRdtase_dom"/>
</dbReference>
<dbReference type="InterPro" id="IPR017900">
    <property type="entry name" value="4Fe4S_Fe_S_CS"/>
</dbReference>
<sequence>MEYRKLPHGGEPISILGLGTSSIQEAGEKEIEETISYAVEQGINYFDMASAEAKPFPAYGRALAGVRDQVYFQIHFGADYTSGTYGWTTDPDTIKRSVDWQLSALKTDYIDFGFIHCIDEISDLQKMQKSGVIETILRLKQEGIVRHVGLSSHTPELAGNVLDMGILDMMMFSVNPAYDYQKGDYGIGTVDDRMELYRRCEKEGVGISVMKAFGGGQLLDERTSPFKKALTEYQCIQYALDKPGVVTVLPGIRGKKDLERILGFLTASPEETDYSVIGTFAPHDAEGTCVYCNHCAPCPAGLNIGLINKYYDLSRAGDSLAVDHYRKLEVKADSCIQCGHCNHRCPFHVDQVSRMKEIKEWFE</sequence>
<organism evidence="5 6">
    <name type="scientific">Candidatus Caccovicinus merdipullorum</name>
    <dbReference type="NCBI Taxonomy" id="2840724"/>
    <lineage>
        <taxon>Bacteria</taxon>
        <taxon>Bacillati</taxon>
        <taxon>Bacillota</taxon>
        <taxon>Clostridia</taxon>
        <taxon>Eubacteriales</taxon>
        <taxon>Candidatus Caccovicinus</taxon>
    </lineage>
</organism>
<dbReference type="PANTHER" id="PTHR43312:SF1">
    <property type="entry name" value="NADP-DEPENDENT OXIDOREDUCTASE DOMAIN-CONTAINING PROTEIN"/>
    <property type="match status" value="1"/>
</dbReference>
<dbReference type="PANTHER" id="PTHR43312">
    <property type="entry name" value="D-THREO-ALDOSE 1-DEHYDROGENASE"/>
    <property type="match status" value="1"/>
</dbReference>
<dbReference type="PROSITE" id="PS00198">
    <property type="entry name" value="4FE4S_FER_1"/>
    <property type="match status" value="1"/>
</dbReference>
<name>A0A9D1GJ73_9FIRM</name>
<evidence type="ECO:0000259" key="4">
    <source>
        <dbReference type="PROSITE" id="PS51379"/>
    </source>
</evidence>
<proteinExistence type="predicted"/>
<keyword evidence="3" id="KW-0411">Iron-sulfur</keyword>
<dbReference type="CDD" id="cd19100">
    <property type="entry name" value="AKR_unchar"/>
    <property type="match status" value="1"/>
</dbReference>
<keyword evidence="1" id="KW-0479">Metal-binding</keyword>
<evidence type="ECO:0000313" key="5">
    <source>
        <dbReference type="EMBL" id="HIT41841.1"/>
    </source>
</evidence>
<dbReference type="InterPro" id="IPR017896">
    <property type="entry name" value="4Fe4S_Fe-S-bd"/>
</dbReference>
<dbReference type="InterPro" id="IPR053135">
    <property type="entry name" value="AKR2_Oxidoreductase"/>
</dbReference>
<evidence type="ECO:0000256" key="1">
    <source>
        <dbReference type="ARBA" id="ARBA00022723"/>
    </source>
</evidence>
<dbReference type="SUPFAM" id="SSF46548">
    <property type="entry name" value="alpha-helical ferredoxin"/>
    <property type="match status" value="1"/>
</dbReference>
<dbReference type="InterPro" id="IPR036812">
    <property type="entry name" value="NAD(P)_OxRdtase_dom_sf"/>
</dbReference>
<reference evidence="5" key="1">
    <citation type="submission" date="2020-10" db="EMBL/GenBank/DDBJ databases">
        <authorList>
            <person name="Gilroy R."/>
        </authorList>
    </citation>
    <scope>NUCLEOTIDE SEQUENCE</scope>
    <source>
        <strain evidence="5">CHK123-3438</strain>
    </source>
</reference>
<dbReference type="Pfam" id="PF00248">
    <property type="entry name" value="Aldo_ket_red"/>
    <property type="match status" value="1"/>
</dbReference>
<evidence type="ECO:0000313" key="6">
    <source>
        <dbReference type="Proteomes" id="UP000886860"/>
    </source>
</evidence>
<evidence type="ECO:0000256" key="2">
    <source>
        <dbReference type="ARBA" id="ARBA00023004"/>
    </source>
</evidence>
<dbReference type="AlphaFoldDB" id="A0A9D1GJ73"/>
<evidence type="ECO:0000256" key="3">
    <source>
        <dbReference type="ARBA" id="ARBA00023014"/>
    </source>
</evidence>
<dbReference type="Proteomes" id="UP000886860">
    <property type="component" value="Unassembled WGS sequence"/>
</dbReference>
<accession>A0A9D1GJ73</accession>
<dbReference type="Pfam" id="PF13534">
    <property type="entry name" value="Fer4_17"/>
    <property type="match status" value="1"/>
</dbReference>
<reference evidence="5" key="2">
    <citation type="journal article" date="2021" name="PeerJ">
        <title>Extensive microbial diversity within the chicken gut microbiome revealed by metagenomics and culture.</title>
        <authorList>
            <person name="Gilroy R."/>
            <person name="Ravi A."/>
            <person name="Getino M."/>
            <person name="Pursley I."/>
            <person name="Horton D.L."/>
            <person name="Alikhan N.F."/>
            <person name="Baker D."/>
            <person name="Gharbi K."/>
            <person name="Hall N."/>
            <person name="Watson M."/>
            <person name="Adriaenssens E.M."/>
            <person name="Foster-Nyarko E."/>
            <person name="Jarju S."/>
            <person name="Secka A."/>
            <person name="Antonio M."/>
            <person name="Oren A."/>
            <person name="Chaudhuri R.R."/>
            <person name="La Ragione R."/>
            <person name="Hildebrand F."/>
            <person name="Pallen M.J."/>
        </authorList>
    </citation>
    <scope>NUCLEOTIDE SEQUENCE</scope>
    <source>
        <strain evidence="5">CHK123-3438</strain>
    </source>
</reference>
<dbReference type="PROSITE" id="PS51379">
    <property type="entry name" value="4FE4S_FER_2"/>
    <property type="match status" value="1"/>
</dbReference>
<keyword evidence="2" id="KW-0408">Iron</keyword>
<gene>
    <name evidence="5" type="ORF">IAB60_07070</name>
</gene>
<dbReference type="Gene3D" id="3.20.20.100">
    <property type="entry name" value="NADP-dependent oxidoreductase domain"/>
    <property type="match status" value="1"/>
</dbReference>
<dbReference type="GO" id="GO:0046872">
    <property type="term" value="F:metal ion binding"/>
    <property type="evidence" value="ECO:0007669"/>
    <property type="project" value="UniProtKB-KW"/>
</dbReference>
<dbReference type="SUPFAM" id="SSF51430">
    <property type="entry name" value="NAD(P)-linked oxidoreductase"/>
    <property type="match status" value="1"/>
</dbReference>
<protein>
    <submittedName>
        <fullName evidence="5">Aldo/keto reductase</fullName>
    </submittedName>
</protein>
<dbReference type="EMBL" id="DVKS01000123">
    <property type="protein sequence ID" value="HIT41841.1"/>
    <property type="molecule type" value="Genomic_DNA"/>
</dbReference>